<keyword evidence="1" id="KW-0472">Membrane</keyword>
<reference evidence="2" key="2">
    <citation type="journal article" date="2015" name="Fish Shellfish Immunol.">
        <title>Early steps in the European eel (Anguilla anguilla)-Vibrio vulnificus interaction in the gills: Role of the RtxA13 toxin.</title>
        <authorList>
            <person name="Callol A."/>
            <person name="Pajuelo D."/>
            <person name="Ebbesson L."/>
            <person name="Teles M."/>
            <person name="MacKenzie S."/>
            <person name="Amaro C."/>
        </authorList>
    </citation>
    <scope>NUCLEOTIDE SEQUENCE</scope>
</reference>
<dbReference type="EMBL" id="GBXM01077981">
    <property type="protein sequence ID" value="JAH30596.1"/>
    <property type="molecule type" value="Transcribed_RNA"/>
</dbReference>
<keyword evidence="1" id="KW-1133">Transmembrane helix</keyword>
<feature type="transmembrane region" description="Helical" evidence="1">
    <location>
        <begin position="6"/>
        <end position="28"/>
    </location>
</feature>
<dbReference type="AlphaFoldDB" id="A0A0E9RN47"/>
<keyword evidence="1" id="KW-0812">Transmembrane</keyword>
<accession>A0A0E9RN47</accession>
<evidence type="ECO:0000256" key="1">
    <source>
        <dbReference type="SAM" id="Phobius"/>
    </source>
</evidence>
<protein>
    <submittedName>
        <fullName evidence="2">Uncharacterized protein</fullName>
    </submittedName>
</protein>
<proteinExistence type="predicted"/>
<evidence type="ECO:0000313" key="2">
    <source>
        <dbReference type="EMBL" id="JAH30596.1"/>
    </source>
</evidence>
<organism evidence="2">
    <name type="scientific">Anguilla anguilla</name>
    <name type="common">European freshwater eel</name>
    <name type="synonym">Muraena anguilla</name>
    <dbReference type="NCBI Taxonomy" id="7936"/>
    <lineage>
        <taxon>Eukaryota</taxon>
        <taxon>Metazoa</taxon>
        <taxon>Chordata</taxon>
        <taxon>Craniata</taxon>
        <taxon>Vertebrata</taxon>
        <taxon>Euteleostomi</taxon>
        <taxon>Actinopterygii</taxon>
        <taxon>Neopterygii</taxon>
        <taxon>Teleostei</taxon>
        <taxon>Anguilliformes</taxon>
        <taxon>Anguillidae</taxon>
        <taxon>Anguilla</taxon>
    </lineage>
</organism>
<reference evidence="2" key="1">
    <citation type="submission" date="2014-11" db="EMBL/GenBank/DDBJ databases">
        <authorList>
            <person name="Amaro Gonzalez C."/>
        </authorList>
    </citation>
    <scope>NUCLEOTIDE SEQUENCE</scope>
</reference>
<name>A0A0E9RN47_ANGAN</name>
<sequence length="48" mass="5534">MPRSDYMYTIFLNISFKLFCLVKSVALLGSPRLGYYLTLTDLQLRLAS</sequence>